<evidence type="ECO:0000256" key="6">
    <source>
        <dbReference type="ARBA" id="ARBA00023098"/>
    </source>
</evidence>
<reference evidence="11" key="1">
    <citation type="submission" date="2023-05" db="EMBL/GenBank/DDBJ databases">
        <authorList>
            <person name="Zhang X."/>
        </authorList>
    </citation>
    <scope>NUCLEOTIDE SEQUENCE</scope>
    <source>
        <strain evidence="11">BD1B2-1</strain>
    </source>
</reference>
<keyword evidence="12" id="KW-1185">Reference proteome</keyword>
<dbReference type="GO" id="GO:0005886">
    <property type="term" value="C:plasma membrane"/>
    <property type="evidence" value="ECO:0007669"/>
    <property type="project" value="UniProtKB-SubCell"/>
</dbReference>
<dbReference type="AlphaFoldDB" id="A0AAE3UII7"/>
<evidence type="ECO:0000256" key="5">
    <source>
        <dbReference type="ARBA" id="ARBA00022989"/>
    </source>
</evidence>
<dbReference type="InterPro" id="IPR003811">
    <property type="entry name" value="G3P_acylTferase_PlsY"/>
</dbReference>
<keyword evidence="1 10" id="KW-1003">Cell membrane</keyword>
<keyword evidence="11" id="KW-0012">Acyltransferase</keyword>
<evidence type="ECO:0000256" key="4">
    <source>
        <dbReference type="ARBA" id="ARBA00022692"/>
    </source>
</evidence>
<feature type="transmembrane region" description="Helical" evidence="10">
    <location>
        <begin position="174"/>
        <end position="191"/>
    </location>
</feature>
<feature type="transmembrane region" description="Helical" evidence="10">
    <location>
        <begin position="120"/>
        <end position="142"/>
    </location>
</feature>
<comment type="similarity">
    <text evidence="10">Belongs to the PlsY family.</text>
</comment>
<keyword evidence="3 10" id="KW-0808">Transferase</keyword>
<comment type="function">
    <text evidence="10">Catalyzes the transfer of an acyl group from acyl-phosphate (acyl-PO(4)) to glycerol-3-phosphate (G3P) to form lysophosphatidic acid (LPA). This enzyme utilizes acyl-phosphate as fatty acyl donor, but not acyl-CoA or acyl-ACP.</text>
</comment>
<name>A0AAE3UII7_9BACT</name>
<keyword evidence="5 10" id="KW-1133">Transmembrane helix</keyword>
<dbReference type="EMBL" id="JASJOU010000012">
    <property type="protein sequence ID" value="MDJ1504512.1"/>
    <property type="molecule type" value="Genomic_DNA"/>
</dbReference>
<dbReference type="Proteomes" id="UP001232063">
    <property type="component" value="Unassembled WGS sequence"/>
</dbReference>
<protein>
    <recommendedName>
        <fullName evidence="10">Glycerol-3-phosphate acyltransferase</fullName>
    </recommendedName>
    <alternativeName>
        <fullName evidence="10">Acyl-PO4 G3P acyltransferase</fullName>
    </alternativeName>
    <alternativeName>
        <fullName evidence="10">Acyl-phosphate--glycerol-3-phosphate acyltransferase</fullName>
    </alternativeName>
    <alternativeName>
        <fullName evidence="10">G3P acyltransferase</fullName>
        <shortName evidence="10">GPAT</shortName>
        <ecNumber evidence="10">2.3.1.275</ecNumber>
    </alternativeName>
    <alternativeName>
        <fullName evidence="10">Lysophosphatidic acid synthase</fullName>
        <shortName evidence="10">LPA synthase</shortName>
    </alternativeName>
</protein>
<dbReference type="RefSeq" id="WP_314515863.1">
    <property type="nucleotide sequence ID" value="NZ_JASJOU010000012.1"/>
</dbReference>
<keyword evidence="7 10" id="KW-0472">Membrane</keyword>
<evidence type="ECO:0000256" key="7">
    <source>
        <dbReference type="ARBA" id="ARBA00023136"/>
    </source>
</evidence>
<feature type="transmembrane region" description="Helical" evidence="10">
    <location>
        <begin position="148"/>
        <end position="167"/>
    </location>
</feature>
<dbReference type="PANTHER" id="PTHR30309">
    <property type="entry name" value="INNER MEMBRANE PROTEIN YGIH"/>
    <property type="match status" value="1"/>
</dbReference>
<evidence type="ECO:0000256" key="2">
    <source>
        <dbReference type="ARBA" id="ARBA00022516"/>
    </source>
</evidence>
<accession>A0AAE3UII7</accession>
<dbReference type="HAMAP" id="MF_01043">
    <property type="entry name" value="PlsY"/>
    <property type="match status" value="1"/>
</dbReference>
<comment type="catalytic activity">
    <reaction evidence="10">
        <text>an acyl phosphate + sn-glycerol 3-phosphate = a 1-acyl-sn-glycero-3-phosphate + phosphate</text>
        <dbReference type="Rhea" id="RHEA:34075"/>
        <dbReference type="ChEBI" id="CHEBI:43474"/>
        <dbReference type="ChEBI" id="CHEBI:57597"/>
        <dbReference type="ChEBI" id="CHEBI:57970"/>
        <dbReference type="ChEBI" id="CHEBI:59918"/>
        <dbReference type="EC" id="2.3.1.275"/>
    </reaction>
</comment>
<gene>
    <name evidence="10 11" type="primary">plsY</name>
    <name evidence="11" type="ORF">QNI22_27875</name>
</gene>
<evidence type="ECO:0000256" key="9">
    <source>
        <dbReference type="ARBA" id="ARBA00023264"/>
    </source>
</evidence>
<sequence length="213" mass="23247">MEITLIIAGFIASYLIGSLPTALWYGQAFHGIDIRNYGSGNSGATNTFRVLGKKAGSIVMAVDIFKGWTATSIAAILLHLHAFTEPNLITYQLFIGILAVIGHIFPIYANFRGGKGVATLLGMVLAIHVEAALLCIAIFFLVVLLSKYVSLGSMIAALAFPLLLLMPRFSPDDPILIIFGFAMFAIVVLTHQKNIIRLIHGEESRTNIRFRKK</sequence>
<evidence type="ECO:0000256" key="10">
    <source>
        <dbReference type="HAMAP-Rule" id="MF_01043"/>
    </source>
</evidence>
<dbReference type="GO" id="GO:0043772">
    <property type="term" value="F:acyl-phosphate glycerol-3-phosphate acyltransferase activity"/>
    <property type="evidence" value="ECO:0007669"/>
    <property type="project" value="UniProtKB-UniRule"/>
</dbReference>
<comment type="pathway">
    <text evidence="10">Lipid metabolism; phospholipid metabolism.</text>
</comment>
<evidence type="ECO:0000256" key="1">
    <source>
        <dbReference type="ARBA" id="ARBA00022475"/>
    </source>
</evidence>
<dbReference type="Pfam" id="PF02660">
    <property type="entry name" value="G3P_acyltransf"/>
    <property type="match status" value="1"/>
</dbReference>
<dbReference type="EC" id="2.3.1.275" evidence="10"/>
<evidence type="ECO:0000313" key="12">
    <source>
        <dbReference type="Proteomes" id="UP001232063"/>
    </source>
</evidence>
<evidence type="ECO:0000256" key="8">
    <source>
        <dbReference type="ARBA" id="ARBA00023209"/>
    </source>
</evidence>
<dbReference type="NCBIfam" id="TIGR00023">
    <property type="entry name" value="glycerol-3-phosphate 1-O-acyltransferase PlsY"/>
    <property type="match status" value="1"/>
</dbReference>
<feature type="transmembrane region" description="Helical" evidence="10">
    <location>
        <begin position="6"/>
        <end position="25"/>
    </location>
</feature>
<evidence type="ECO:0000256" key="3">
    <source>
        <dbReference type="ARBA" id="ARBA00022679"/>
    </source>
</evidence>
<feature type="transmembrane region" description="Helical" evidence="10">
    <location>
        <begin position="58"/>
        <end position="82"/>
    </location>
</feature>
<keyword evidence="9 10" id="KW-1208">Phospholipid metabolism</keyword>
<proteinExistence type="inferred from homology"/>
<keyword evidence="2 10" id="KW-0444">Lipid biosynthesis</keyword>
<organism evidence="11 12">
    <name type="scientific">Xanthocytophaga agilis</name>
    <dbReference type="NCBI Taxonomy" id="3048010"/>
    <lineage>
        <taxon>Bacteria</taxon>
        <taxon>Pseudomonadati</taxon>
        <taxon>Bacteroidota</taxon>
        <taxon>Cytophagia</taxon>
        <taxon>Cytophagales</taxon>
        <taxon>Rhodocytophagaceae</taxon>
        <taxon>Xanthocytophaga</taxon>
    </lineage>
</organism>
<dbReference type="SMART" id="SM01207">
    <property type="entry name" value="G3P_acyltransf"/>
    <property type="match status" value="1"/>
</dbReference>
<comment type="caution">
    <text evidence="11">The sequence shown here is derived from an EMBL/GenBank/DDBJ whole genome shotgun (WGS) entry which is preliminary data.</text>
</comment>
<comment type="subunit">
    <text evidence="10">Probably interacts with PlsX.</text>
</comment>
<keyword evidence="6 10" id="KW-0443">Lipid metabolism</keyword>
<evidence type="ECO:0000313" key="11">
    <source>
        <dbReference type="EMBL" id="MDJ1504512.1"/>
    </source>
</evidence>
<keyword evidence="8 10" id="KW-0594">Phospholipid biosynthesis</keyword>
<feature type="transmembrane region" description="Helical" evidence="10">
    <location>
        <begin position="88"/>
        <end position="108"/>
    </location>
</feature>
<keyword evidence="4 10" id="KW-0812">Transmembrane</keyword>
<dbReference type="PANTHER" id="PTHR30309:SF0">
    <property type="entry name" value="GLYCEROL-3-PHOSPHATE ACYLTRANSFERASE-RELATED"/>
    <property type="match status" value="1"/>
</dbReference>
<comment type="subcellular location">
    <subcellularLocation>
        <location evidence="10">Cell membrane</location>
        <topology evidence="10">Multi-pass membrane protein</topology>
    </subcellularLocation>
</comment>
<dbReference type="GO" id="GO:0008654">
    <property type="term" value="P:phospholipid biosynthetic process"/>
    <property type="evidence" value="ECO:0007669"/>
    <property type="project" value="UniProtKB-UniRule"/>
</dbReference>